<dbReference type="PANTHER" id="PTHR43046">
    <property type="entry name" value="GDP-MANNOSE MANNOSYL HYDROLASE"/>
    <property type="match status" value="1"/>
</dbReference>
<sequence length="150" mass="16808">MAETFISADATVAAVTPRMGVGAAIVNENQEILLVLRNREPEKDTWSIPGGKLDTYERLEDCVVREIKEEVNLDIQVRGLLCMAETIRPERDEHWVSALYEAEILGGELRNMEEGGAIGDIRWFPLDALPANLACFTVPAIEQLLNRMNR</sequence>
<protein>
    <submittedName>
        <fullName evidence="4">MutT/nudix family protein</fullName>
    </submittedName>
</protein>
<dbReference type="PROSITE" id="PS51462">
    <property type="entry name" value="NUDIX"/>
    <property type="match status" value="1"/>
</dbReference>
<dbReference type="InterPro" id="IPR015797">
    <property type="entry name" value="NUDIX_hydrolase-like_dom_sf"/>
</dbReference>
<evidence type="ECO:0000313" key="5">
    <source>
        <dbReference type="Proteomes" id="UP000006620"/>
    </source>
</evidence>
<dbReference type="Pfam" id="PF00293">
    <property type="entry name" value="NUDIX"/>
    <property type="match status" value="1"/>
</dbReference>
<keyword evidence="2" id="KW-0378">Hydrolase</keyword>
<gene>
    <name evidence="4" type="ordered locus">KNP414_07250</name>
</gene>
<dbReference type="InterPro" id="IPR000086">
    <property type="entry name" value="NUDIX_hydrolase_dom"/>
</dbReference>
<dbReference type="RefSeq" id="WP_013920901.1">
    <property type="nucleotide sequence ID" value="NC_015690.1"/>
</dbReference>
<dbReference type="KEGG" id="pms:KNP414_07250"/>
<dbReference type="SUPFAM" id="SSF55811">
    <property type="entry name" value="Nudix"/>
    <property type="match status" value="1"/>
</dbReference>
<dbReference type="GO" id="GO:0016787">
    <property type="term" value="F:hydrolase activity"/>
    <property type="evidence" value="ECO:0007669"/>
    <property type="project" value="UniProtKB-KW"/>
</dbReference>
<organism evidence="4 5">
    <name type="scientific">Paenibacillus mucilaginosus (strain KNP414)</name>
    <dbReference type="NCBI Taxonomy" id="1036673"/>
    <lineage>
        <taxon>Bacteria</taxon>
        <taxon>Bacillati</taxon>
        <taxon>Bacillota</taxon>
        <taxon>Bacilli</taxon>
        <taxon>Bacillales</taxon>
        <taxon>Paenibacillaceae</taxon>
        <taxon>Paenibacillus</taxon>
    </lineage>
</organism>
<dbReference type="Proteomes" id="UP000006620">
    <property type="component" value="Chromosome"/>
</dbReference>
<dbReference type="InterPro" id="IPR020084">
    <property type="entry name" value="NUDIX_hydrolase_CS"/>
</dbReference>
<dbReference type="PROSITE" id="PS00893">
    <property type="entry name" value="NUDIX_BOX"/>
    <property type="match status" value="1"/>
</dbReference>
<feature type="domain" description="Nudix hydrolase" evidence="3">
    <location>
        <begin position="16"/>
        <end position="146"/>
    </location>
</feature>
<dbReference type="PATRIC" id="fig|1036673.3.peg.6764"/>
<comment type="cofactor">
    <cofactor evidence="1">
        <name>Mg(2+)</name>
        <dbReference type="ChEBI" id="CHEBI:18420"/>
    </cofactor>
</comment>
<reference evidence="4 5" key="2">
    <citation type="journal article" date="2013" name="Genome Announc.">
        <title>Genome Sequence of Growth-Improving Paenibacillus mucilaginosus Strain KNP414.</title>
        <authorList>
            <person name="Lu J.J."/>
            <person name="Wang J.F."/>
            <person name="Hu X.F."/>
        </authorList>
    </citation>
    <scope>NUCLEOTIDE SEQUENCE [LARGE SCALE GENOMIC DNA]</scope>
    <source>
        <strain evidence="4 5">KNP414</strain>
    </source>
</reference>
<accession>F8FN90</accession>
<name>F8FN90_PAEMK</name>
<evidence type="ECO:0000256" key="1">
    <source>
        <dbReference type="ARBA" id="ARBA00001946"/>
    </source>
</evidence>
<dbReference type="AlphaFoldDB" id="F8FN90"/>
<evidence type="ECO:0000259" key="3">
    <source>
        <dbReference type="PROSITE" id="PS51462"/>
    </source>
</evidence>
<proteinExistence type="predicted"/>
<reference evidence="5" key="1">
    <citation type="submission" date="2011-06" db="EMBL/GenBank/DDBJ databases">
        <title>Complete genome sequence of Paenibacillus mucilaginosus KNP414.</title>
        <authorList>
            <person name="Wang J."/>
            <person name="Hu S."/>
            <person name="Hu X."/>
            <person name="Zhang B."/>
            <person name="Dong D."/>
            <person name="Zhang S."/>
            <person name="Zhao K."/>
            <person name="Wu D."/>
        </authorList>
    </citation>
    <scope>NUCLEOTIDE SEQUENCE [LARGE SCALE GENOMIC DNA]</scope>
    <source>
        <strain evidence="5">KNP414</strain>
    </source>
</reference>
<dbReference type="Gene3D" id="3.90.79.10">
    <property type="entry name" value="Nucleoside Triphosphate Pyrophosphohydrolase"/>
    <property type="match status" value="1"/>
</dbReference>
<dbReference type="EMBL" id="CP002869">
    <property type="protein sequence ID" value="AEI45760.1"/>
    <property type="molecule type" value="Genomic_DNA"/>
</dbReference>
<dbReference type="PANTHER" id="PTHR43046:SF14">
    <property type="entry name" value="MUTT_NUDIX FAMILY PROTEIN"/>
    <property type="match status" value="1"/>
</dbReference>
<evidence type="ECO:0000313" key="4">
    <source>
        <dbReference type="EMBL" id="AEI45760.1"/>
    </source>
</evidence>
<evidence type="ECO:0000256" key="2">
    <source>
        <dbReference type="ARBA" id="ARBA00022801"/>
    </source>
</evidence>
<dbReference type="HOGENOM" id="CLU_037162_20_6_9"/>